<evidence type="ECO:0000313" key="2">
    <source>
        <dbReference type="Proteomes" id="UP000177171"/>
    </source>
</evidence>
<sequence length="115" mass="12590">MKIGGLIIVLSLLGAMGCTTNYERMEIGKVVGIAQEETQTPQDDGSMLPGDIIEVGKIIQVKNVTFTVRYKSANSFISTAKVGDCVKILMKVYRNPIFGDETFIPDKSEITIQCN</sequence>
<dbReference type="EMBL" id="MHQY01000015">
    <property type="protein sequence ID" value="OHA13903.1"/>
    <property type="molecule type" value="Genomic_DNA"/>
</dbReference>
<evidence type="ECO:0008006" key="3">
    <source>
        <dbReference type="Google" id="ProtNLM"/>
    </source>
</evidence>
<dbReference type="Proteomes" id="UP000177171">
    <property type="component" value="Unassembled WGS sequence"/>
</dbReference>
<reference evidence="1 2" key="1">
    <citation type="journal article" date="2016" name="Nat. Commun.">
        <title>Thousands of microbial genomes shed light on interconnected biogeochemical processes in an aquifer system.</title>
        <authorList>
            <person name="Anantharaman K."/>
            <person name="Brown C.T."/>
            <person name="Hug L.A."/>
            <person name="Sharon I."/>
            <person name="Castelle C.J."/>
            <person name="Probst A.J."/>
            <person name="Thomas B.C."/>
            <person name="Singh A."/>
            <person name="Wilkins M.J."/>
            <person name="Karaoz U."/>
            <person name="Brodie E.L."/>
            <person name="Williams K.H."/>
            <person name="Hubbard S.S."/>
            <person name="Banfield J.F."/>
        </authorList>
    </citation>
    <scope>NUCLEOTIDE SEQUENCE [LARGE SCALE GENOMIC DNA]</scope>
</reference>
<proteinExistence type="predicted"/>
<comment type="caution">
    <text evidence="1">The sequence shown here is derived from an EMBL/GenBank/DDBJ whole genome shotgun (WGS) entry which is preliminary data.</text>
</comment>
<gene>
    <name evidence="1" type="ORF">A3G49_01525</name>
</gene>
<accession>A0A1G2LQQ7</accession>
<organism evidence="1 2">
    <name type="scientific">Candidatus Sungbacteria bacterium RIFCSPLOWO2_12_FULL_41_11</name>
    <dbReference type="NCBI Taxonomy" id="1802286"/>
    <lineage>
        <taxon>Bacteria</taxon>
        <taxon>Candidatus Sungiibacteriota</taxon>
    </lineage>
</organism>
<protein>
    <recommendedName>
        <fullName evidence="3">Lipoprotein</fullName>
    </recommendedName>
</protein>
<dbReference type="AlphaFoldDB" id="A0A1G2LQQ7"/>
<name>A0A1G2LQQ7_9BACT</name>
<evidence type="ECO:0000313" key="1">
    <source>
        <dbReference type="EMBL" id="OHA13903.1"/>
    </source>
</evidence>
<dbReference type="PROSITE" id="PS51257">
    <property type="entry name" value="PROKAR_LIPOPROTEIN"/>
    <property type="match status" value="1"/>
</dbReference>